<dbReference type="RefSeq" id="XP_003290562.1">
    <property type="nucleotide sequence ID" value="XM_003290514.1"/>
</dbReference>
<dbReference type="FunCoup" id="F0ZT08">
    <property type="interactions" value="743"/>
</dbReference>
<dbReference type="GeneID" id="10508034"/>
<keyword evidence="1" id="KW-0812">Transmembrane</keyword>
<proteinExistence type="predicted"/>
<keyword evidence="1" id="KW-1133">Transmembrane helix</keyword>
<dbReference type="AlphaFoldDB" id="F0ZT08"/>
<accession>F0ZT08</accession>
<reference evidence="3" key="1">
    <citation type="journal article" date="2011" name="Genome Biol.">
        <title>Comparative genomics of the social amoebae Dictyostelium discoideum and Dictyostelium purpureum.</title>
        <authorList>
            <consortium name="US DOE Joint Genome Institute (JGI-PGF)"/>
            <person name="Sucgang R."/>
            <person name="Kuo A."/>
            <person name="Tian X."/>
            <person name="Salerno W."/>
            <person name="Parikh A."/>
            <person name="Feasley C.L."/>
            <person name="Dalin E."/>
            <person name="Tu H."/>
            <person name="Huang E."/>
            <person name="Barry K."/>
            <person name="Lindquist E."/>
            <person name="Shapiro H."/>
            <person name="Bruce D."/>
            <person name="Schmutz J."/>
            <person name="Salamov A."/>
            <person name="Fey P."/>
            <person name="Gaudet P."/>
            <person name="Anjard C."/>
            <person name="Babu M.M."/>
            <person name="Basu S."/>
            <person name="Bushmanova Y."/>
            <person name="van der Wel H."/>
            <person name="Katoh-Kurasawa M."/>
            <person name="Dinh C."/>
            <person name="Coutinho P.M."/>
            <person name="Saito T."/>
            <person name="Elias M."/>
            <person name="Schaap P."/>
            <person name="Kay R.R."/>
            <person name="Henrissat B."/>
            <person name="Eichinger L."/>
            <person name="Rivero F."/>
            <person name="Putnam N.H."/>
            <person name="West C.M."/>
            <person name="Loomis W.F."/>
            <person name="Chisholm R.L."/>
            <person name="Shaulsky G."/>
            <person name="Strassmann J.E."/>
            <person name="Queller D.C."/>
            <person name="Kuspa A."/>
            <person name="Grigoriev I.V."/>
        </authorList>
    </citation>
    <scope>NUCLEOTIDE SEQUENCE [LARGE SCALE GENOMIC DNA]</scope>
    <source>
        <strain evidence="3">QSDP1</strain>
    </source>
</reference>
<feature type="transmembrane region" description="Helical" evidence="1">
    <location>
        <begin position="59"/>
        <end position="78"/>
    </location>
</feature>
<keyword evidence="1" id="KW-0472">Membrane</keyword>
<dbReference type="InParanoid" id="F0ZT08"/>
<evidence type="ECO:0000313" key="3">
    <source>
        <dbReference type="Proteomes" id="UP000001064"/>
    </source>
</evidence>
<keyword evidence="3" id="KW-1185">Reference proteome</keyword>
<gene>
    <name evidence="2" type="ORF">DICPUDRAFT_155076</name>
</gene>
<feature type="transmembrane region" description="Helical" evidence="1">
    <location>
        <begin position="84"/>
        <end position="106"/>
    </location>
</feature>
<dbReference type="KEGG" id="dpp:DICPUDRAFT_155076"/>
<dbReference type="OrthoDB" id="21296at2759"/>
<dbReference type="Proteomes" id="UP000001064">
    <property type="component" value="Unassembled WGS sequence"/>
</dbReference>
<name>F0ZT08_DICPU</name>
<dbReference type="OMA" id="VINRINM"/>
<dbReference type="eggNOG" id="ENOG502RHBP">
    <property type="taxonomic scope" value="Eukaryota"/>
</dbReference>
<dbReference type="EMBL" id="GL871167">
    <property type="protein sequence ID" value="EGC32914.1"/>
    <property type="molecule type" value="Genomic_DNA"/>
</dbReference>
<evidence type="ECO:0000256" key="1">
    <source>
        <dbReference type="SAM" id="Phobius"/>
    </source>
</evidence>
<organism evidence="2 3">
    <name type="scientific">Dictyostelium purpureum</name>
    <name type="common">Slime mold</name>
    <dbReference type="NCBI Taxonomy" id="5786"/>
    <lineage>
        <taxon>Eukaryota</taxon>
        <taxon>Amoebozoa</taxon>
        <taxon>Evosea</taxon>
        <taxon>Eumycetozoa</taxon>
        <taxon>Dictyostelia</taxon>
        <taxon>Dictyosteliales</taxon>
        <taxon>Dictyosteliaceae</taxon>
        <taxon>Dictyostelium</taxon>
    </lineage>
</organism>
<protein>
    <submittedName>
        <fullName evidence="2">Uncharacterized protein</fullName>
    </submittedName>
</protein>
<sequence>MSYTKVKVKTVNSKKCLGFEGFNKRHYPSPLEPIMGKEEFEQVVNRINTVTKTRYSKTFFIPLLIIFLGICLIFIGLFKGQFGVTGYGIGFAGIGTIVLAVMIFLFQRKIKKNIETSLKEANAYFADRRISFTLVEKHGKPRMVKSGTKERVERRHKIYIEISFPTPGVEHTVAGAIGGFISNILPGGNNSGLSFGFTPNVNVGGYDVQAPQVNVKPQFSESGRPEFVFSVPSVSNDFNISIDAADATKKLLDHANDYS</sequence>
<evidence type="ECO:0000313" key="2">
    <source>
        <dbReference type="EMBL" id="EGC32914.1"/>
    </source>
</evidence>
<dbReference type="VEuPathDB" id="AmoebaDB:DICPUDRAFT_155076"/>